<evidence type="ECO:0000313" key="2">
    <source>
        <dbReference type="EMBL" id="QEL13368.1"/>
    </source>
</evidence>
<dbReference type="KEGG" id="lrs:PX52LOC_00222"/>
<dbReference type="InterPro" id="IPR043472">
    <property type="entry name" value="Macro_dom-like"/>
</dbReference>
<dbReference type="PROSITE" id="PS51154">
    <property type="entry name" value="MACRO"/>
    <property type="match status" value="1"/>
</dbReference>
<dbReference type="Proteomes" id="UP000324974">
    <property type="component" value="Chromosome"/>
</dbReference>
<keyword evidence="3" id="KW-1185">Reference proteome</keyword>
<dbReference type="RefSeq" id="WP_218575254.1">
    <property type="nucleotide sequence ID" value="NZ_CP042425.1"/>
</dbReference>
<dbReference type="Gene3D" id="3.40.220.10">
    <property type="entry name" value="Leucine Aminopeptidase, subunit E, domain 1"/>
    <property type="match status" value="1"/>
</dbReference>
<accession>A0A5C1A874</accession>
<feature type="domain" description="Macro" evidence="1">
    <location>
        <begin position="40"/>
        <end position="221"/>
    </location>
</feature>
<dbReference type="SMART" id="SM00506">
    <property type="entry name" value="A1pp"/>
    <property type="match status" value="1"/>
</dbReference>
<evidence type="ECO:0000313" key="3">
    <source>
        <dbReference type="Proteomes" id="UP000324974"/>
    </source>
</evidence>
<reference evidence="3" key="1">
    <citation type="submission" date="2019-08" db="EMBL/GenBank/DDBJ databases">
        <title>Limnoglobus roseus gen. nov., sp. nov., a novel freshwater planctomycete with a giant genome from the family Gemmataceae.</title>
        <authorList>
            <person name="Kulichevskaya I.S."/>
            <person name="Naumoff D.G."/>
            <person name="Miroshnikov K."/>
            <person name="Ivanova A."/>
            <person name="Philippov D.A."/>
            <person name="Hakobyan A."/>
            <person name="Rijpstra I.C."/>
            <person name="Sinninghe Damste J.S."/>
            <person name="Liesack W."/>
            <person name="Dedysh S.N."/>
        </authorList>
    </citation>
    <scope>NUCLEOTIDE SEQUENCE [LARGE SCALE GENOMIC DNA]</scope>
    <source>
        <strain evidence="3">PX52</strain>
    </source>
</reference>
<dbReference type="EMBL" id="CP042425">
    <property type="protein sequence ID" value="QEL13368.1"/>
    <property type="molecule type" value="Genomic_DNA"/>
</dbReference>
<protein>
    <submittedName>
        <fullName evidence="2">Appr-1-p processing protein</fullName>
    </submittedName>
</protein>
<dbReference type="Pfam" id="PF01661">
    <property type="entry name" value="Macro"/>
    <property type="match status" value="1"/>
</dbReference>
<organism evidence="2 3">
    <name type="scientific">Limnoglobus roseus</name>
    <dbReference type="NCBI Taxonomy" id="2598579"/>
    <lineage>
        <taxon>Bacteria</taxon>
        <taxon>Pseudomonadati</taxon>
        <taxon>Planctomycetota</taxon>
        <taxon>Planctomycetia</taxon>
        <taxon>Gemmatales</taxon>
        <taxon>Gemmataceae</taxon>
        <taxon>Limnoglobus</taxon>
    </lineage>
</organism>
<dbReference type="InterPro" id="IPR002589">
    <property type="entry name" value="Macro_dom"/>
</dbReference>
<sequence>MFDAVKSKIRRWHMKMLKPFGVVPPTALKLSLGDHSPFVAESLAQVFADVAAAEVVHGNLLDLDCDALVSPANSFGDMSGGIDKAIDDFYRGEAQSRLVAAIAERFLGELPVGMAVVLELSSKRFPFLIAAPTMRIPGSIAGSINAYLAMRAVLVAVKQFNETASRPIRSLAVCGLGTGVGGLHAADAALQMRTAYDSIIGEQWRQVQHPVLAPYAMRRAR</sequence>
<dbReference type="SUPFAM" id="SSF52949">
    <property type="entry name" value="Macro domain-like"/>
    <property type="match status" value="1"/>
</dbReference>
<name>A0A5C1A874_9BACT</name>
<proteinExistence type="predicted"/>
<dbReference type="AlphaFoldDB" id="A0A5C1A874"/>
<evidence type="ECO:0000259" key="1">
    <source>
        <dbReference type="PROSITE" id="PS51154"/>
    </source>
</evidence>
<gene>
    <name evidence="2" type="ORF">PX52LOC_00222</name>
</gene>